<feature type="transmembrane region" description="Helical" evidence="2">
    <location>
        <begin position="6"/>
        <end position="24"/>
    </location>
</feature>
<dbReference type="RefSeq" id="WP_025385341.1">
    <property type="nucleotide sequence ID" value="NZ_LCUA01000002.1"/>
</dbReference>
<dbReference type="EMBL" id="LNYP01000029">
    <property type="protein sequence ID" value="KTD37805.1"/>
    <property type="molecule type" value="Genomic_DNA"/>
</dbReference>
<keyword evidence="2" id="KW-0812">Transmembrane</keyword>
<gene>
    <name evidence="3" type="ORF">Loak_1481</name>
</gene>
<sequence length="77" mass="8195">MANKPNVVKVVAIIVIVLLAAIILHHMFGGRRPVIVPVQPLEPEPETHVQLPSVTEGTQPANTTNTGAGQTQGGRQR</sequence>
<evidence type="ECO:0000256" key="1">
    <source>
        <dbReference type="SAM" id="MobiDB-lite"/>
    </source>
</evidence>
<feature type="compositionally biased region" description="Polar residues" evidence="1">
    <location>
        <begin position="50"/>
        <end position="60"/>
    </location>
</feature>
<dbReference type="PATRIC" id="fig|29423.5.peg.1554"/>
<evidence type="ECO:0000256" key="2">
    <source>
        <dbReference type="SAM" id="Phobius"/>
    </source>
</evidence>
<proteinExistence type="predicted"/>
<evidence type="ECO:0000313" key="4">
    <source>
        <dbReference type="Proteomes" id="UP000054858"/>
    </source>
</evidence>
<reference evidence="3 4" key="1">
    <citation type="submission" date="2015-11" db="EMBL/GenBank/DDBJ databases">
        <title>Genomic analysis of 38 Legionella species identifies large and diverse effector repertoires.</title>
        <authorList>
            <person name="Burstein D."/>
            <person name="Amaro F."/>
            <person name="Zusman T."/>
            <person name="Lifshitz Z."/>
            <person name="Cohen O."/>
            <person name="Gilbert J.A."/>
            <person name="Pupko T."/>
            <person name="Shuman H.A."/>
            <person name="Segal G."/>
        </authorList>
    </citation>
    <scope>NUCLEOTIDE SEQUENCE [LARGE SCALE GENOMIC DNA]</scope>
    <source>
        <strain evidence="3 4">Oak Ridge-10</strain>
    </source>
</reference>
<dbReference type="Proteomes" id="UP000054858">
    <property type="component" value="Unassembled WGS sequence"/>
</dbReference>
<comment type="caution">
    <text evidence="3">The sequence shown here is derived from an EMBL/GenBank/DDBJ whole genome shotgun (WGS) entry which is preliminary data.</text>
</comment>
<keyword evidence="2" id="KW-1133">Transmembrane helix</keyword>
<keyword evidence="2" id="KW-0472">Membrane</keyword>
<name>A0A0W0WZS9_9GAMM</name>
<protein>
    <submittedName>
        <fullName evidence="3">Uncharacterized protein</fullName>
    </submittedName>
</protein>
<accession>A0A0W0WZS9</accession>
<dbReference type="AlphaFoldDB" id="A0A0W0WZS9"/>
<feature type="region of interest" description="Disordered" evidence="1">
    <location>
        <begin position="45"/>
        <end position="77"/>
    </location>
</feature>
<evidence type="ECO:0000313" key="3">
    <source>
        <dbReference type="EMBL" id="KTD37805.1"/>
    </source>
</evidence>
<organism evidence="3 4">
    <name type="scientific">Legionella oakridgensis</name>
    <dbReference type="NCBI Taxonomy" id="29423"/>
    <lineage>
        <taxon>Bacteria</taxon>
        <taxon>Pseudomonadati</taxon>
        <taxon>Pseudomonadota</taxon>
        <taxon>Gammaproteobacteria</taxon>
        <taxon>Legionellales</taxon>
        <taxon>Legionellaceae</taxon>
        <taxon>Legionella</taxon>
    </lineage>
</organism>